<evidence type="ECO:0000313" key="2">
    <source>
        <dbReference type="EMBL" id="PMC18472.1"/>
    </source>
</evidence>
<gene>
    <name evidence="2" type="primary">pgsB</name>
    <name evidence="2" type="ORF">CJ235_08565</name>
</gene>
<dbReference type="GO" id="GO:0045227">
    <property type="term" value="P:capsule polysaccharide biosynthetic process"/>
    <property type="evidence" value="ECO:0007669"/>
    <property type="project" value="InterPro"/>
</dbReference>
<evidence type="ECO:0000313" key="3">
    <source>
        <dbReference type="Proteomes" id="UP000235748"/>
    </source>
</evidence>
<dbReference type="PRINTS" id="PR01758">
    <property type="entry name" value="CAPSULEPROTB"/>
</dbReference>
<accession>A0A1Z3U104</accession>
<dbReference type="KEGG" id="spet:CEP67_06530"/>
<dbReference type="InterPro" id="IPR013221">
    <property type="entry name" value="Mur_ligase_cen"/>
</dbReference>
<evidence type="ECO:0000259" key="1">
    <source>
        <dbReference type="Pfam" id="PF08245"/>
    </source>
</evidence>
<dbReference type="NCBIfam" id="TIGR04012">
    <property type="entry name" value="poly_gGlu_PgsB"/>
    <property type="match status" value="1"/>
</dbReference>
<proteinExistence type="predicted"/>
<name>A0A1Z3U104_9STAP</name>
<reference evidence="2 3" key="1">
    <citation type="submission" date="2017-09" db="EMBL/GenBank/DDBJ databases">
        <title>Bacterial strain isolated from the female urinary microbiota.</title>
        <authorList>
            <person name="Thomas-White K."/>
            <person name="Kumar N."/>
            <person name="Forster S."/>
            <person name="Putonti C."/>
            <person name="Lawley T."/>
            <person name="Wolfe A.J."/>
        </authorList>
    </citation>
    <scope>NUCLEOTIDE SEQUENCE [LARGE SCALE GENOMIC DNA]</scope>
    <source>
        <strain evidence="2 3">UMB0834</strain>
    </source>
</reference>
<dbReference type="PANTHER" id="PTHR43445">
    <property type="entry name" value="UDP-N-ACETYLMURAMATE--L-ALANINE LIGASE-RELATED"/>
    <property type="match status" value="1"/>
</dbReference>
<sequence>MVLIIICVGLILWLGIVDKRKHARRLEKIPVRININGIRGKSTITRLIYGMLREDEYRVIGKTTGTDARMMYWFTPREYPVYRKPQGANIGEQRDIIRKVVKQKANALVNECMAVNPDYQITFQKDLVKANIGVIVNVMEDHMDVLGPTLDEVAQAFTATIPYNGHLVIMKDDYTDFFIKEAKKRHTTPIVVDKNTISEDFLRRFDYLVFPDNVAIAIGVAEALGIDQETAERGMLNAPPDSGAVNIEYFTANNTTNVYVNAFAANEPQSTKAILNKVESYNYPYTKKVVILNCRGDRVDRTRMFAENFIAEVDYDTLICTGKSTQLVTEIMRSQPDKKYLNFEGHDIHDVEEAVLHEAQNALIFCVGNIHGHGKQIAQYIERIGK</sequence>
<dbReference type="InterPro" id="IPR036565">
    <property type="entry name" value="Mur-like_cat_sf"/>
</dbReference>
<dbReference type="RefSeq" id="WP_002473089.1">
    <property type="nucleotide sequence ID" value="NZ_CP022096.2"/>
</dbReference>
<feature type="domain" description="Mur ligase central" evidence="1">
    <location>
        <begin position="37"/>
        <end position="200"/>
    </location>
</feature>
<dbReference type="GO" id="GO:0016020">
    <property type="term" value="C:membrane"/>
    <property type="evidence" value="ECO:0007669"/>
    <property type="project" value="InterPro"/>
</dbReference>
<dbReference type="Gene3D" id="3.40.1190.10">
    <property type="entry name" value="Mur-like, catalytic domain"/>
    <property type="match status" value="1"/>
</dbReference>
<dbReference type="InterPro" id="IPR050061">
    <property type="entry name" value="MurCDEF_pg_biosynth"/>
</dbReference>
<dbReference type="STRING" id="170573.GCA_001076995_00745"/>
<organism evidence="2 3">
    <name type="scientific">Staphylococcus pettenkoferi</name>
    <dbReference type="NCBI Taxonomy" id="170573"/>
    <lineage>
        <taxon>Bacteria</taxon>
        <taxon>Bacillati</taxon>
        <taxon>Bacillota</taxon>
        <taxon>Bacilli</taxon>
        <taxon>Bacillales</taxon>
        <taxon>Staphylococcaceae</taxon>
        <taxon>Staphylococcus</taxon>
    </lineage>
</organism>
<dbReference type="GeneID" id="42043483"/>
<comment type="caution">
    <text evidence="2">The sequence shown here is derived from an EMBL/GenBank/DDBJ whole genome shotgun (WGS) entry which is preliminary data.</text>
</comment>
<protein>
    <submittedName>
        <fullName evidence="2">Poly-gamma-glutamate synthase PgsB</fullName>
    </submittedName>
</protein>
<dbReference type="AlphaFoldDB" id="A0A1Z3U104"/>
<dbReference type="GO" id="GO:0016881">
    <property type="term" value="F:acid-amino acid ligase activity"/>
    <property type="evidence" value="ECO:0007669"/>
    <property type="project" value="InterPro"/>
</dbReference>
<dbReference type="GO" id="GO:0005524">
    <property type="term" value="F:ATP binding"/>
    <property type="evidence" value="ECO:0007669"/>
    <property type="project" value="InterPro"/>
</dbReference>
<dbReference type="PANTHER" id="PTHR43445:SF1">
    <property type="entry name" value="PGA SYNTHASE CAPB"/>
    <property type="match status" value="1"/>
</dbReference>
<dbReference type="Pfam" id="PF08245">
    <property type="entry name" value="Mur_ligase_M"/>
    <property type="match status" value="1"/>
</dbReference>
<dbReference type="InterPro" id="IPR008337">
    <property type="entry name" value="Capsule_biosynth_CapB"/>
</dbReference>
<dbReference type="Proteomes" id="UP000235748">
    <property type="component" value="Unassembled WGS sequence"/>
</dbReference>
<dbReference type="SUPFAM" id="SSF53623">
    <property type="entry name" value="MurD-like peptide ligases, catalytic domain"/>
    <property type="match status" value="1"/>
</dbReference>
<dbReference type="EMBL" id="PNGG01000004">
    <property type="protein sequence ID" value="PMC18472.1"/>
    <property type="molecule type" value="Genomic_DNA"/>
</dbReference>